<dbReference type="EMBL" id="KV749864">
    <property type="protein sequence ID" value="OCL07461.1"/>
    <property type="molecule type" value="Genomic_DNA"/>
</dbReference>
<dbReference type="PANTHER" id="PTHR47751:SF1">
    <property type="entry name" value="SUPERFAMILY HYDROLASE, PUTATIVE (AFU_ORTHOLOGUE AFUA_2G16580)-RELATED"/>
    <property type="match status" value="1"/>
</dbReference>
<proteinExistence type="inferred from homology"/>
<dbReference type="OrthoDB" id="2498029at2759"/>
<sequence>MTTPRKVNFPSNGINVVGELYFPPTLAPDRKHAAIVVSHPMTGVKEQTAGLHAKQLAENGFIALAFDAAYQGESGGSPRYLENPQQRAEDVRAAVTFLSTLDQEVDPDRIAALGICASDGYVPFAAQTDMRIKAVATVSAACTGRLTREGIVPKGAINRGTLLENLK</sequence>
<organism evidence="3 4">
    <name type="scientific">Glonium stellatum</name>
    <dbReference type="NCBI Taxonomy" id="574774"/>
    <lineage>
        <taxon>Eukaryota</taxon>
        <taxon>Fungi</taxon>
        <taxon>Dikarya</taxon>
        <taxon>Ascomycota</taxon>
        <taxon>Pezizomycotina</taxon>
        <taxon>Dothideomycetes</taxon>
        <taxon>Pleosporomycetidae</taxon>
        <taxon>Gloniales</taxon>
        <taxon>Gloniaceae</taxon>
        <taxon>Glonium</taxon>
    </lineage>
</organism>
<dbReference type="InterPro" id="IPR002925">
    <property type="entry name" value="Dienelactn_hydro"/>
</dbReference>
<dbReference type="Pfam" id="PF01738">
    <property type="entry name" value="DLH"/>
    <property type="match status" value="1"/>
</dbReference>
<reference evidence="3 4" key="1">
    <citation type="journal article" date="2016" name="Nat. Commun.">
        <title>Ectomycorrhizal ecology is imprinted in the genome of the dominant symbiotic fungus Cenococcum geophilum.</title>
        <authorList>
            <consortium name="DOE Joint Genome Institute"/>
            <person name="Peter M."/>
            <person name="Kohler A."/>
            <person name="Ohm R.A."/>
            <person name="Kuo A."/>
            <person name="Krutzmann J."/>
            <person name="Morin E."/>
            <person name="Arend M."/>
            <person name="Barry K.W."/>
            <person name="Binder M."/>
            <person name="Choi C."/>
            <person name="Clum A."/>
            <person name="Copeland A."/>
            <person name="Grisel N."/>
            <person name="Haridas S."/>
            <person name="Kipfer T."/>
            <person name="LaButti K."/>
            <person name="Lindquist E."/>
            <person name="Lipzen A."/>
            <person name="Maire R."/>
            <person name="Meier B."/>
            <person name="Mihaltcheva S."/>
            <person name="Molinier V."/>
            <person name="Murat C."/>
            <person name="Poggeler S."/>
            <person name="Quandt C.A."/>
            <person name="Sperisen C."/>
            <person name="Tritt A."/>
            <person name="Tisserant E."/>
            <person name="Crous P.W."/>
            <person name="Henrissat B."/>
            <person name="Nehls U."/>
            <person name="Egli S."/>
            <person name="Spatafora J.W."/>
            <person name="Grigoriev I.V."/>
            <person name="Martin F.M."/>
        </authorList>
    </citation>
    <scope>NUCLEOTIDE SEQUENCE [LARGE SCALE GENOMIC DNA]</scope>
    <source>
        <strain evidence="3 4">CBS 207.34</strain>
    </source>
</reference>
<gene>
    <name evidence="3" type="ORF">AOQ84DRAFT_354948</name>
</gene>
<dbReference type="Gene3D" id="3.40.50.1820">
    <property type="entry name" value="alpha/beta hydrolase"/>
    <property type="match status" value="1"/>
</dbReference>
<evidence type="ECO:0000256" key="1">
    <source>
        <dbReference type="ARBA" id="ARBA00029464"/>
    </source>
</evidence>
<protein>
    <submittedName>
        <fullName evidence="3">Alpha/beta-hydrolase</fullName>
    </submittedName>
</protein>
<dbReference type="SUPFAM" id="SSF53474">
    <property type="entry name" value="alpha/beta-Hydrolases"/>
    <property type="match status" value="1"/>
</dbReference>
<keyword evidence="4" id="KW-1185">Reference proteome</keyword>
<keyword evidence="3" id="KW-0378">Hydrolase</keyword>
<feature type="domain" description="Dienelactone hydrolase" evidence="2">
    <location>
        <begin position="31"/>
        <end position="119"/>
    </location>
</feature>
<dbReference type="AlphaFoldDB" id="A0A8E2EZ66"/>
<accession>A0A8E2EZ66</accession>
<dbReference type="InterPro" id="IPR051411">
    <property type="entry name" value="Polyketide_trans_af380"/>
</dbReference>
<name>A0A8E2EZ66_9PEZI</name>
<dbReference type="PANTHER" id="PTHR47751">
    <property type="entry name" value="SUPERFAMILY HYDROLASE, PUTATIVE (AFU_ORTHOLOGUE AFUA_2G16580)-RELATED"/>
    <property type="match status" value="1"/>
</dbReference>
<comment type="similarity">
    <text evidence="1">Belongs to the polyketide transferase af380 family.</text>
</comment>
<dbReference type="GO" id="GO:0016787">
    <property type="term" value="F:hydrolase activity"/>
    <property type="evidence" value="ECO:0007669"/>
    <property type="project" value="UniProtKB-KW"/>
</dbReference>
<evidence type="ECO:0000313" key="3">
    <source>
        <dbReference type="EMBL" id="OCL07461.1"/>
    </source>
</evidence>
<evidence type="ECO:0000259" key="2">
    <source>
        <dbReference type="Pfam" id="PF01738"/>
    </source>
</evidence>
<dbReference type="Proteomes" id="UP000250140">
    <property type="component" value="Unassembled WGS sequence"/>
</dbReference>
<evidence type="ECO:0000313" key="4">
    <source>
        <dbReference type="Proteomes" id="UP000250140"/>
    </source>
</evidence>
<dbReference type="InterPro" id="IPR029058">
    <property type="entry name" value="AB_hydrolase_fold"/>
</dbReference>